<proteinExistence type="predicted"/>
<accession>A0ABD5S2U6</accession>
<dbReference type="PANTHER" id="PTHR42849:SF1">
    <property type="entry name" value="N-ACETYLNEURAMINATE LYASE"/>
    <property type="match status" value="1"/>
</dbReference>
<dbReference type="Pfam" id="PF00701">
    <property type="entry name" value="DHDPS"/>
    <property type="match status" value="1"/>
</dbReference>
<dbReference type="SUPFAM" id="SSF51569">
    <property type="entry name" value="Aldolase"/>
    <property type="match status" value="1"/>
</dbReference>
<feature type="active site" description="Schiff-base intermediate with substrate" evidence="1">
    <location>
        <position position="161"/>
    </location>
</feature>
<feature type="binding site" evidence="2">
    <location>
        <position position="203"/>
    </location>
    <ligand>
        <name>pyruvate</name>
        <dbReference type="ChEBI" id="CHEBI:15361"/>
    </ligand>
</feature>
<dbReference type="PIRSF" id="PIRSF001365">
    <property type="entry name" value="DHDPS"/>
    <property type="match status" value="1"/>
</dbReference>
<dbReference type="CDD" id="cd00408">
    <property type="entry name" value="DHDPS-like"/>
    <property type="match status" value="1"/>
</dbReference>
<dbReference type="PANTHER" id="PTHR42849">
    <property type="entry name" value="N-ACETYLNEURAMINATE LYASE"/>
    <property type="match status" value="1"/>
</dbReference>
<feature type="binding site" evidence="2">
    <location>
        <position position="47"/>
    </location>
    <ligand>
        <name>pyruvate</name>
        <dbReference type="ChEBI" id="CHEBI:15361"/>
    </ligand>
</feature>
<evidence type="ECO:0000313" key="3">
    <source>
        <dbReference type="EMBL" id="MFC6725547.1"/>
    </source>
</evidence>
<feature type="active site" description="Proton donor/acceptor" evidence="1">
    <location>
        <position position="134"/>
    </location>
</feature>
<dbReference type="EMBL" id="JBHSWU010000578">
    <property type="protein sequence ID" value="MFC6725547.1"/>
    <property type="molecule type" value="Genomic_DNA"/>
</dbReference>
<organism evidence="3 4">
    <name type="scientific">Halobium palmae</name>
    <dbReference type="NCBI Taxonomy" id="1776492"/>
    <lineage>
        <taxon>Archaea</taxon>
        <taxon>Methanobacteriati</taxon>
        <taxon>Methanobacteriota</taxon>
        <taxon>Stenosarchaea group</taxon>
        <taxon>Halobacteria</taxon>
        <taxon>Halobacteriales</taxon>
        <taxon>Haloferacaceae</taxon>
        <taxon>Halobium</taxon>
    </lineage>
</organism>
<dbReference type="PRINTS" id="PR00146">
    <property type="entry name" value="DHPICSNTHASE"/>
</dbReference>
<protein>
    <submittedName>
        <fullName evidence="3">Dihydrodipicolinate synthase family protein</fullName>
    </submittedName>
</protein>
<keyword evidence="4" id="KW-1185">Reference proteome</keyword>
<dbReference type="InterPro" id="IPR002220">
    <property type="entry name" value="DapA-like"/>
</dbReference>
<evidence type="ECO:0000256" key="1">
    <source>
        <dbReference type="PIRSR" id="PIRSR001365-1"/>
    </source>
</evidence>
<dbReference type="AlphaFoldDB" id="A0ABD5S2U6"/>
<name>A0ABD5S2U6_9EURY</name>
<dbReference type="InterPro" id="IPR013785">
    <property type="entry name" value="Aldolase_TIM"/>
</dbReference>
<evidence type="ECO:0000256" key="2">
    <source>
        <dbReference type="PIRSR" id="PIRSR001365-2"/>
    </source>
</evidence>
<evidence type="ECO:0000313" key="4">
    <source>
        <dbReference type="Proteomes" id="UP001596328"/>
    </source>
</evidence>
<dbReference type="GO" id="GO:0008675">
    <property type="term" value="F:2-dehydro-3-deoxy-phosphogluconate aldolase activity"/>
    <property type="evidence" value="ECO:0007669"/>
    <property type="project" value="UniProtKB-ARBA"/>
</dbReference>
<reference evidence="3 4" key="1">
    <citation type="journal article" date="2019" name="Int. J. Syst. Evol. Microbiol.">
        <title>The Global Catalogue of Microorganisms (GCM) 10K type strain sequencing project: providing services to taxonomists for standard genome sequencing and annotation.</title>
        <authorList>
            <consortium name="The Broad Institute Genomics Platform"/>
            <consortium name="The Broad Institute Genome Sequencing Center for Infectious Disease"/>
            <person name="Wu L."/>
            <person name="Ma J."/>
        </authorList>
    </citation>
    <scope>NUCLEOTIDE SEQUENCE [LARGE SCALE GENOMIC DNA]</scope>
    <source>
        <strain evidence="3 4">NBRC 111368</strain>
    </source>
</reference>
<dbReference type="SMART" id="SM01130">
    <property type="entry name" value="DHDPS"/>
    <property type="match status" value="1"/>
</dbReference>
<gene>
    <name evidence="3" type="ORF">ACFQE1_14455</name>
</gene>
<sequence length="298" mass="31932">MSELQGIIPPVVTPFDDDDEIDEQALRTEIRYHLDAGVHAISVAGSTGEGNALTLEEHETVYSVAVDEADDVPVVAGNISTGTPEAARKAALAADVGADYVMATPPHYMTPDDEGLIDFYREIGRAGGLPILIYDVIDHVDVTAELAAEMAEKIPELYGIKQSGGDFHGFVNMMSTVGDELAIVSALDDLLYPTFELGAAGAIAGINGIIPRLSVELWDAVQDGDAERASEIYWATLPLAQTAVWNYQQNFPGGVKTAMQILGREPGNSRSPIRVPTDERTEAIGAAIEYMEERGVTE</sequence>
<dbReference type="Gene3D" id="3.20.20.70">
    <property type="entry name" value="Aldolase class I"/>
    <property type="match status" value="1"/>
</dbReference>
<dbReference type="Proteomes" id="UP001596328">
    <property type="component" value="Unassembled WGS sequence"/>
</dbReference>
<comment type="caution">
    <text evidence="3">The sequence shown here is derived from an EMBL/GenBank/DDBJ whole genome shotgun (WGS) entry which is preliminary data.</text>
</comment>